<dbReference type="PANTHER" id="PTHR10000:SF8">
    <property type="entry name" value="HAD SUPERFAMILY HYDROLASE-LIKE, TYPE 3"/>
    <property type="match status" value="1"/>
</dbReference>
<gene>
    <name evidence="1" type="ORF">SAMN02910343_00595</name>
</gene>
<dbReference type="Gene3D" id="3.40.50.1000">
    <property type="entry name" value="HAD superfamily/HAD-like"/>
    <property type="match status" value="1"/>
</dbReference>
<keyword evidence="2" id="KW-1185">Reference proteome</keyword>
<dbReference type="InterPro" id="IPR006379">
    <property type="entry name" value="HAD-SF_hydro_IIB"/>
</dbReference>
<dbReference type="AlphaFoldDB" id="A0A1G5VGN9"/>
<reference evidence="1 2" key="1">
    <citation type="submission" date="2016-10" db="EMBL/GenBank/DDBJ databases">
        <authorList>
            <person name="de Groot N.N."/>
        </authorList>
    </citation>
    <scope>NUCLEOTIDE SEQUENCE [LARGE SCALE GENOMIC DNA]</scope>
    <source>
        <strain evidence="1 2">DSM 15230</strain>
    </source>
</reference>
<proteinExistence type="predicted"/>
<dbReference type="InterPro" id="IPR036412">
    <property type="entry name" value="HAD-like_sf"/>
</dbReference>
<dbReference type="GO" id="GO:0000287">
    <property type="term" value="F:magnesium ion binding"/>
    <property type="evidence" value="ECO:0007669"/>
    <property type="project" value="TreeGrafter"/>
</dbReference>
<accession>A0A1G5VGN9</accession>
<dbReference type="PANTHER" id="PTHR10000">
    <property type="entry name" value="PHOSPHOSERINE PHOSPHATASE"/>
    <property type="match status" value="1"/>
</dbReference>
<dbReference type="Gene3D" id="3.30.1240.10">
    <property type="match status" value="1"/>
</dbReference>
<dbReference type="NCBIfam" id="TIGR00099">
    <property type="entry name" value="Cof-subfamily"/>
    <property type="match status" value="1"/>
</dbReference>
<dbReference type="GO" id="GO:0005829">
    <property type="term" value="C:cytosol"/>
    <property type="evidence" value="ECO:0007669"/>
    <property type="project" value="TreeGrafter"/>
</dbReference>
<evidence type="ECO:0000313" key="2">
    <source>
        <dbReference type="Proteomes" id="UP000199689"/>
    </source>
</evidence>
<evidence type="ECO:0000313" key="1">
    <source>
        <dbReference type="EMBL" id="SDA44215.1"/>
    </source>
</evidence>
<dbReference type="SFLD" id="SFLDS00003">
    <property type="entry name" value="Haloacid_Dehalogenase"/>
    <property type="match status" value="1"/>
</dbReference>
<dbReference type="InterPro" id="IPR000150">
    <property type="entry name" value="Cof"/>
</dbReference>
<dbReference type="EMBL" id="FMXA01000006">
    <property type="protein sequence ID" value="SDA44215.1"/>
    <property type="molecule type" value="Genomic_DNA"/>
</dbReference>
<dbReference type="SUPFAM" id="SSF56784">
    <property type="entry name" value="HAD-like"/>
    <property type="match status" value="1"/>
</dbReference>
<dbReference type="SFLD" id="SFLDG01140">
    <property type="entry name" value="C2.B:_Phosphomannomutase_and_P"/>
    <property type="match status" value="1"/>
</dbReference>
<evidence type="ECO:0008006" key="3">
    <source>
        <dbReference type="Google" id="ProtNLM"/>
    </source>
</evidence>
<organism evidence="1 2">
    <name type="scientific">Allisonella histaminiformans</name>
    <dbReference type="NCBI Taxonomy" id="209880"/>
    <lineage>
        <taxon>Bacteria</taxon>
        <taxon>Bacillati</taxon>
        <taxon>Bacillota</taxon>
        <taxon>Negativicutes</taxon>
        <taxon>Veillonellales</taxon>
        <taxon>Veillonellaceae</taxon>
        <taxon>Allisonella</taxon>
    </lineage>
</organism>
<protein>
    <recommendedName>
        <fullName evidence="3">Cof subfamily of IIB subfamily of haloacid dehalogenase superfamily/HAD-superfamily hydrolase, subfamily IIB</fullName>
    </recommendedName>
</protein>
<dbReference type="InterPro" id="IPR023214">
    <property type="entry name" value="HAD_sf"/>
</dbReference>
<dbReference type="CDD" id="cd07516">
    <property type="entry name" value="HAD_Pase"/>
    <property type="match status" value="1"/>
</dbReference>
<dbReference type="STRING" id="209880.SAMN02910343_00595"/>
<name>A0A1G5VGN9_9FIRM</name>
<dbReference type="NCBIfam" id="TIGR01484">
    <property type="entry name" value="HAD-SF-IIB"/>
    <property type="match status" value="1"/>
</dbReference>
<dbReference type="GO" id="GO:0016791">
    <property type="term" value="F:phosphatase activity"/>
    <property type="evidence" value="ECO:0007669"/>
    <property type="project" value="UniProtKB-ARBA"/>
</dbReference>
<sequence length="272" mass="30655">MRLMTKDIKMLAIDLDGTLLHDDMSISPFTADILKKAWTKGIRIVFATGRMFCSARAKLLPLQLGDIPVVCYTGAWTARLESQQVISQDGISPELAGEILAFARDREWKVQTFINDYAYMAQPDPLEQEYSQYRIRKTIYTGEDFYHPAETVTRMIIVEKNLQKRDNIRKFLEDRFQDRISIVYPERIFIDIHKAGVSKANAIGVLAARWGIRPEQIAAFGNTENDISMLRYAGHSFAVANAEPVAKEAADKTIGSNNEDGVAHAIATILKL</sequence>
<dbReference type="Pfam" id="PF08282">
    <property type="entry name" value="Hydrolase_3"/>
    <property type="match status" value="1"/>
</dbReference>
<dbReference type="Proteomes" id="UP000199689">
    <property type="component" value="Unassembled WGS sequence"/>
</dbReference>